<feature type="signal peptide" evidence="6">
    <location>
        <begin position="1"/>
        <end position="21"/>
    </location>
</feature>
<dbReference type="SUPFAM" id="SSF48452">
    <property type="entry name" value="TPR-like"/>
    <property type="match status" value="1"/>
</dbReference>
<accession>A0A3S9VZ85</accession>
<evidence type="ECO:0000256" key="1">
    <source>
        <dbReference type="ARBA" id="ARBA00004442"/>
    </source>
</evidence>
<evidence type="ECO:0000259" key="8">
    <source>
        <dbReference type="Pfam" id="PF14322"/>
    </source>
</evidence>
<evidence type="ECO:0000313" key="10">
    <source>
        <dbReference type="Proteomes" id="UP000270673"/>
    </source>
</evidence>
<protein>
    <submittedName>
        <fullName evidence="9">RagB/SusD family nutrient uptake outer membrane protein</fullName>
    </submittedName>
</protein>
<organism evidence="9 10">
    <name type="scientific">Butyricimonas faecalis</name>
    <dbReference type="NCBI Taxonomy" id="2093856"/>
    <lineage>
        <taxon>Bacteria</taxon>
        <taxon>Pseudomonadati</taxon>
        <taxon>Bacteroidota</taxon>
        <taxon>Bacteroidia</taxon>
        <taxon>Bacteroidales</taxon>
        <taxon>Odoribacteraceae</taxon>
        <taxon>Butyricimonas</taxon>
    </lineage>
</organism>
<keyword evidence="5" id="KW-0998">Cell outer membrane</keyword>
<evidence type="ECO:0000256" key="4">
    <source>
        <dbReference type="ARBA" id="ARBA00023136"/>
    </source>
</evidence>
<dbReference type="RefSeq" id="WP_106624155.1">
    <property type="nucleotide sequence ID" value="NZ_CP032819.1"/>
</dbReference>
<feature type="chain" id="PRO_5018966019" evidence="6">
    <location>
        <begin position="22"/>
        <end position="466"/>
    </location>
</feature>
<dbReference type="GO" id="GO:0009279">
    <property type="term" value="C:cell outer membrane"/>
    <property type="evidence" value="ECO:0007669"/>
    <property type="project" value="UniProtKB-SubCell"/>
</dbReference>
<dbReference type="Proteomes" id="UP000270673">
    <property type="component" value="Chromosome"/>
</dbReference>
<evidence type="ECO:0000256" key="5">
    <source>
        <dbReference type="ARBA" id="ARBA00023237"/>
    </source>
</evidence>
<dbReference type="Gene3D" id="1.25.40.390">
    <property type="match status" value="1"/>
</dbReference>
<dbReference type="Pfam" id="PF07980">
    <property type="entry name" value="SusD_RagB"/>
    <property type="match status" value="1"/>
</dbReference>
<evidence type="ECO:0000256" key="3">
    <source>
        <dbReference type="ARBA" id="ARBA00022729"/>
    </source>
</evidence>
<proteinExistence type="inferred from homology"/>
<dbReference type="OrthoDB" id="727588at2"/>
<sequence length="466" mass="53953">MKKYIVSICLGMFLFSSCSNWLDVKPKTTVEEEEVFSRELGFKEALTGVYIKMASTDLYARNLSYGFLDILGQRYQINAVANYENPLWYTFPSTYTESYTETIWAKMYNVIANLNNLLYYCDKNKNVFTTEHYYEIIKGEALGLRAFLHFDLLRMFGPIYKDNPMAKRIAYRTEFNQVPKEMHSSDVVVDSIITDLKRAEILLTNTDPLNFEFPKTEDGDRGTGKDGFLEYRHKRMNLYAVKAMLARVYLYAGNKVEAANYANQVIGEKYFDLIGEATDVLRSKEIVFSVYVDKFDQQVTDITNGSSYCIVKESFLNEMFDVANDGTNDLRIREGVGFDYGTNGIKMRKYKQENLWASTEGTVVLIRLSEMYYILAECAATPGEAAEFLNKVRSVRGIDPVVCTEANKLDEIEKEYRKEFYGEGQLFFFYKRHAYTTFLHCPVNQMTESNYMFSWPDNETLFGKTN</sequence>
<keyword evidence="10" id="KW-1185">Reference proteome</keyword>
<dbReference type="EMBL" id="CP032819">
    <property type="protein sequence ID" value="AZS31733.1"/>
    <property type="molecule type" value="Genomic_DNA"/>
</dbReference>
<evidence type="ECO:0000256" key="6">
    <source>
        <dbReference type="SAM" id="SignalP"/>
    </source>
</evidence>
<dbReference type="Pfam" id="PF14322">
    <property type="entry name" value="SusD-like_3"/>
    <property type="match status" value="1"/>
</dbReference>
<comment type="similarity">
    <text evidence="2">Belongs to the SusD family.</text>
</comment>
<feature type="domain" description="RagB/SusD" evidence="7">
    <location>
        <begin position="346"/>
        <end position="434"/>
    </location>
</feature>
<dbReference type="KEGG" id="buy:D8S85_20730"/>
<dbReference type="InterPro" id="IPR033985">
    <property type="entry name" value="SusD-like_N"/>
</dbReference>
<feature type="domain" description="SusD-like N-terminal" evidence="8">
    <location>
        <begin position="21"/>
        <end position="206"/>
    </location>
</feature>
<keyword evidence="4" id="KW-0472">Membrane</keyword>
<evidence type="ECO:0000259" key="7">
    <source>
        <dbReference type="Pfam" id="PF07980"/>
    </source>
</evidence>
<dbReference type="Gene3D" id="1.25.40.900">
    <property type="match status" value="1"/>
</dbReference>
<comment type="subcellular location">
    <subcellularLocation>
        <location evidence="1">Cell outer membrane</location>
    </subcellularLocation>
</comment>
<dbReference type="PROSITE" id="PS51257">
    <property type="entry name" value="PROKAR_LIPOPROTEIN"/>
    <property type="match status" value="1"/>
</dbReference>
<reference evidence="9 10" key="1">
    <citation type="submission" date="2018-10" db="EMBL/GenBank/DDBJ databases">
        <title>Butyricimonas faecalis sp. nov., isolated from human faeces and emended description of the genus Butyricimonas.</title>
        <authorList>
            <person name="Le Roy T."/>
            <person name="Van der Smissen P."/>
            <person name="Paquot A."/>
            <person name="Delzenne N."/>
            <person name="Muccioli G."/>
            <person name="Collet J.-F."/>
            <person name="Cani P.D."/>
        </authorList>
    </citation>
    <scope>NUCLEOTIDE SEQUENCE [LARGE SCALE GENOMIC DNA]</scope>
    <source>
        <strain evidence="9 10">H184</strain>
    </source>
</reference>
<dbReference type="InterPro" id="IPR011990">
    <property type="entry name" value="TPR-like_helical_dom_sf"/>
</dbReference>
<evidence type="ECO:0000313" key="9">
    <source>
        <dbReference type="EMBL" id="AZS31733.1"/>
    </source>
</evidence>
<keyword evidence="3 6" id="KW-0732">Signal</keyword>
<dbReference type="AlphaFoldDB" id="A0A3S9VZ85"/>
<evidence type="ECO:0000256" key="2">
    <source>
        <dbReference type="ARBA" id="ARBA00006275"/>
    </source>
</evidence>
<dbReference type="InterPro" id="IPR012944">
    <property type="entry name" value="SusD_RagB_dom"/>
</dbReference>
<gene>
    <name evidence="9" type="ORF">D8S85_20730</name>
</gene>
<name>A0A3S9VZ85_9BACT</name>
<dbReference type="Gene3D" id="2.20.20.130">
    <property type="match status" value="1"/>
</dbReference>